<accession>A0AAJ0JQ64</accession>
<evidence type="ECO:0000313" key="7">
    <source>
        <dbReference type="Proteomes" id="UP000033530"/>
    </source>
</evidence>
<dbReference type="GO" id="GO:0009977">
    <property type="term" value="F:proton motive force dependent protein transmembrane transporter activity"/>
    <property type="evidence" value="ECO:0007669"/>
    <property type="project" value="TreeGrafter"/>
</dbReference>
<organism evidence="6 7">
    <name type="scientific">Staphylococcus carnosus</name>
    <dbReference type="NCBI Taxonomy" id="1281"/>
    <lineage>
        <taxon>Bacteria</taxon>
        <taxon>Bacillati</taxon>
        <taxon>Bacillota</taxon>
        <taxon>Bacilli</taxon>
        <taxon>Bacillales</taxon>
        <taxon>Staphylococcaceae</taxon>
        <taxon>Staphylococcus</taxon>
    </lineage>
</organism>
<evidence type="ECO:0000256" key="1">
    <source>
        <dbReference type="ARBA" id="ARBA00004141"/>
    </source>
</evidence>
<comment type="similarity">
    <text evidence="5">Belongs to the TatC family.</text>
</comment>
<dbReference type="GO" id="GO:0043953">
    <property type="term" value="P:protein transport by the Tat complex"/>
    <property type="evidence" value="ECO:0007669"/>
    <property type="project" value="UniProtKB-UniRule"/>
</dbReference>
<dbReference type="Pfam" id="PF00902">
    <property type="entry name" value="TatC"/>
    <property type="match status" value="1"/>
</dbReference>
<dbReference type="HAMAP" id="MF_00902">
    <property type="entry name" value="TatC"/>
    <property type="match status" value="1"/>
</dbReference>
<dbReference type="PANTHER" id="PTHR30371">
    <property type="entry name" value="SEC-INDEPENDENT PROTEIN TRANSLOCASE PROTEIN TATC"/>
    <property type="match status" value="1"/>
</dbReference>
<comment type="caution">
    <text evidence="6">The sequence shown here is derived from an EMBL/GenBank/DDBJ whole genome shotgun (WGS) entry which is preliminary data.</text>
</comment>
<sequence>MSESYQTNTNSYTSSLLDHFGELRSRLLKAGIAFIIAVLIIYISSHWWIHPFIQEIKRGNMTLHAFSFTEMIQIYVMIIFFVALLLVSPIIFYQLWAFIAPGLHENEKGFIRRYSVFCAFFFFLGIAFAYFIGFPLIIHFSLNLSGIMDIAPVIGFKEYLSELLRWLLIFGLLFQLPVLLFGLAKFGLIDTHQLSKSRKYVYFACFVGASIVAPPDLMLNILLTIPLILLLEVSMIIVKITQLRNSETFPEH</sequence>
<comment type="subunit">
    <text evidence="5">Forms a complex with TatA.</text>
</comment>
<dbReference type="GO" id="GO:0033281">
    <property type="term" value="C:TAT protein transport complex"/>
    <property type="evidence" value="ECO:0007669"/>
    <property type="project" value="UniProtKB-UniRule"/>
</dbReference>
<feature type="transmembrane region" description="Helical" evidence="5">
    <location>
        <begin position="221"/>
        <end position="238"/>
    </location>
</feature>
<feature type="transmembrane region" description="Helical" evidence="5">
    <location>
        <begin position="72"/>
        <end position="93"/>
    </location>
</feature>
<feature type="transmembrane region" description="Helical" evidence="5">
    <location>
        <begin position="27"/>
        <end position="49"/>
    </location>
</feature>
<evidence type="ECO:0000256" key="3">
    <source>
        <dbReference type="ARBA" id="ARBA00022989"/>
    </source>
</evidence>
<evidence type="ECO:0000256" key="5">
    <source>
        <dbReference type="HAMAP-Rule" id="MF_00902"/>
    </source>
</evidence>
<keyword evidence="5" id="KW-0811">Translocation</keyword>
<dbReference type="PANTHER" id="PTHR30371:SF0">
    <property type="entry name" value="SEC-INDEPENDENT PROTEIN TRANSLOCASE PROTEIN TATC, CHLOROPLASTIC-RELATED"/>
    <property type="match status" value="1"/>
</dbReference>
<name>A0AAJ0JQ64_STACA</name>
<dbReference type="InterPro" id="IPR002033">
    <property type="entry name" value="TatC"/>
</dbReference>
<evidence type="ECO:0000313" key="6">
    <source>
        <dbReference type="EMBL" id="KKB25922.1"/>
    </source>
</evidence>
<proteinExistence type="inferred from homology"/>
<comment type="function">
    <text evidence="5">Part of the twin-arginine translocation (Tat) system that transports large folded proteins containing a characteristic twin-arginine motif in their signal peptide across membranes.</text>
</comment>
<keyword evidence="4 5" id="KW-0472">Membrane</keyword>
<keyword evidence="2 5" id="KW-0812">Transmembrane</keyword>
<dbReference type="EMBL" id="LAIU01000002">
    <property type="protein sequence ID" value="KKB25922.1"/>
    <property type="molecule type" value="Genomic_DNA"/>
</dbReference>
<dbReference type="Proteomes" id="UP000033530">
    <property type="component" value="Unassembled WGS sequence"/>
</dbReference>
<keyword evidence="5" id="KW-0653">Protein transport</keyword>
<evidence type="ECO:0000256" key="4">
    <source>
        <dbReference type="ARBA" id="ARBA00023136"/>
    </source>
</evidence>
<feature type="transmembrane region" description="Helical" evidence="5">
    <location>
        <begin position="166"/>
        <end position="188"/>
    </location>
</feature>
<dbReference type="AlphaFoldDB" id="A0AAJ0JQ64"/>
<gene>
    <name evidence="5" type="primary">tatC</name>
    <name evidence="6" type="ORF">VV61_03725</name>
</gene>
<feature type="transmembrane region" description="Helical" evidence="5">
    <location>
        <begin position="200"/>
        <end position="215"/>
    </location>
</feature>
<keyword evidence="5" id="KW-0813">Transport</keyword>
<dbReference type="PRINTS" id="PR01840">
    <property type="entry name" value="TATCFAMILY"/>
</dbReference>
<evidence type="ECO:0000256" key="2">
    <source>
        <dbReference type="ARBA" id="ARBA00022692"/>
    </source>
</evidence>
<reference evidence="6 7" key="1">
    <citation type="submission" date="2015-03" db="EMBL/GenBank/DDBJ databases">
        <title>Draft Genome Sequence of S. carnosus subsp. utilis LTH 7013, Isolated from South Tirolean Ham.</title>
        <authorList>
            <person name="Mueller A."/>
            <person name="Huptas C."/>
            <person name="Wenning M."/>
            <person name="Weiss A."/>
            <person name="Schmidt H."/>
        </authorList>
    </citation>
    <scope>NUCLEOTIDE SEQUENCE [LARGE SCALE GENOMIC DNA]</scope>
    <source>
        <strain evidence="6 7">LTH7013</strain>
    </source>
</reference>
<comment type="subcellular location">
    <subcellularLocation>
        <location evidence="5">Cell membrane</location>
        <topology evidence="5">Multi-pass membrane protein</topology>
    </subcellularLocation>
    <subcellularLocation>
        <location evidence="1">Membrane</location>
        <topology evidence="1">Multi-pass membrane protein</topology>
    </subcellularLocation>
</comment>
<dbReference type="NCBIfam" id="TIGR00945">
    <property type="entry name" value="tatC"/>
    <property type="match status" value="1"/>
</dbReference>
<keyword evidence="5" id="KW-1003">Cell membrane</keyword>
<keyword evidence="3 5" id="KW-1133">Transmembrane helix</keyword>
<dbReference type="GO" id="GO:0065002">
    <property type="term" value="P:intracellular protein transmembrane transport"/>
    <property type="evidence" value="ECO:0007669"/>
    <property type="project" value="TreeGrafter"/>
</dbReference>
<protein>
    <recommendedName>
        <fullName evidence="5">Sec-independent protein translocase protein TatC</fullName>
    </recommendedName>
</protein>
<feature type="transmembrane region" description="Helical" evidence="5">
    <location>
        <begin position="114"/>
        <end position="138"/>
    </location>
</feature>